<evidence type="ECO:0000313" key="2">
    <source>
        <dbReference type="Proteomes" id="UP000295357"/>
    </source>
</evidence>
<accession>A0A4R6NA04</accession>
<evidence type="ECO:0000313" key="1">
    <source>
        <dbReference type="EMBL" id="TDP12723.1"/>
    </source>
</evidence>
<name>A0A4R6NA04_9BURK</name>
<keyword evidence="2" id="KW-1185">Reference proteome</keyword>
<proteinExistence type="predicted"/>
<dbReference type="RefSeq" id="WP_133601667.1">
    <property type="nucleotide sequence ID" value="NZ_JAUFPJ010000005.1"/>
</dbReference>
<dbReference type="EMBL" id="SNXE01000001">
    <property type="protein sequence ID" value="TDP12723.1"/>
    <property type="molecule type" value="Genomic_DNA"/>
</dbReference>
<dbReference type="Proteomes" id="UP000295357">
    <property type="component" value="Unassembled WGS sequence"/>
</dbReference>
<reference evidence="1 2" key="1">
    <citation type="submission" date="2019-03" db="EMBL/GenBank/DDBJ databases">
        <title>Genomic Encyclopedia of Type Strains, Phase IV (KMG-IV): sequencing the most valuable type-strain genomes for metagenomic binning, comparative biology and taxonomic classification.</title>
        <authorList>
            <person name="Goeker M."/>
        </authorList>
    </citation>
    <scope>NUCLEOTIDE SEQUENCE [LARGE SCALE GENOMIC DNA]</scope>
    <source>
        <strain evidence="1 2">DSM 25082</strain>
    </source>
</reference>
<organism evidence="1 2">
    <name type="scientific">Roseateles asaccharophilus</name>
    <dbReference type="NCBI Taxonomy" id="582607"/>
    <lineage>
        <taxon>Bacteria</taxon>
        <taxon>Pseudomonadati</taxon>
        <taxon>Pseudomonadota</taxon>
        <taxon>Betaproteobacteria</taxon>
        <taxon>Burkholderiales</taxon>
        <taxon>Sphaerotilaceae</taxon>
        <taxon>Roseateles</taxon>
    </lineage>
</organism>
<gene>
    <name evidence="1" type="ORF">DFR39_101196</name>
</gene>
<dbReference type="OrthoDB" id="8967783at2"/>
<dbReference type="InterPro" id="IPR025688">
    <property type="entry name" value="PGDYG_prot"/>
</dbReference>
<sequence>MSGPPVPLRFRARAEAGFVLSPAQYPALRRVRKRPVEVMVEPVLRPLQLQTPEGPLQLLPGDVILDDGDGRRWGMSRAQLMRRYDCLDPSGQRWRSRPLQAQALQPAQAFEVQLFLHQSALLQGQPDDWLLDYGDGSLGVVAGDVFALSYEILEESV</sequence>
<comment type="caution">
    <text evidence="1">The sequence shown here is derived from an EMBL/GenBank/DDBJ whole genome shotgun (WGS) entry which is preliminary data.</text>
</comment>
<dbReference type="Pfam" id="PF14083">
    <property type="entry name" value="PGDYG"/>
    <property type="match status" value="1"/>
</dbReference>
<dbReference type="AlphaFoldDB" id="A0A4R6NA04"/>
<protein>
    <submittedName>
        <fullName evidence="1">PGDYG protein</fullName>
    </submittedName>
</protein>